<evidence type="ECO:0000313" key="1">
    <source>
        <dbReference type="EMBL" id="MFC5748236.1"/>
    </source>
</evidence>
<name>A0ABW1A198_9ACTN</name>
<evidence type="ECO:0000313" key="2">
    <source>
        <dbReference type="Proteomes" id="UP001596074"/>
    </source>
</evidence>
<gene>
    <name evidence="1" type="ORF">ACFPZN_21625</name>
</gene>
<protein>
    <submittedName>
        <fullName evidence="1">Uncharacterized protein</fullName>
    </submittedName>
</protein>
<organism evidence="1 2">
    <name type="scientific">Actinomadura rugatobispora</name>
    <dbReference type="NCBI Taxonomy" id="1994"/>
    <lineage>
        <taxon>Bacteria</taxon>
        <taxon>Bacillati</taxon>
        <taxon>Actinomycetota</taxon>
        <taxon>Actinomycetes</taxon>
        <taxon>Streptosporangiales</taxon>
        <taxon>Thermomonosporaceae</taxon>
        <taxon>Actinomadura</taxon>
    </lineage>
</organism>
<accession>A0ABW1A198</accession>
<reference evidence="2" key="1">
    <citation type="journal article" date="2019" name="Int. J. Syst. Evol. Microbiol.">
        <title>The Global Catalogue of Microorganisms (GCM) 10K type strain sequencing project: providing services to taxonomists for standard genome sequencing and annotation.</title>
        <authorList>
            <consortium name="The Broad Institute Genomics Platform"/>
            <consortium name="The Broad Institute Genome Sequencing Center for Infectious Disease"/>
            <person name="Wu L."/>
            <person name="Ma J."/>
        </authorList>
    </citation>
    <scope>NUCLEOTIDE SEQUENCE [LARGE SCALE GENOMIC DNA]</scope>
    <source>
        <strain evidence="2">KCTC 42087</strain>
    </source>
</reference>
<dbReference type="RefSeq" id="WP_378283878.1">
    <property type="nucleotide sequence ID" value="NZ_JBHSON010000029.1"/>
</dbReference>
<sequence>MPVRILTRIRRRQGVPVPAGGEPVTGQQIRASRMSLWRYERPAPGDLIHLDVK</sequence>
<dbReference type="Proteomes" id="UP001596074">
    <property type="component" value="Unassembled WGS sequence"/>
</dbReference>
<dbReference type="EMBL" id="JBHSON010000029">
    <property type="protein sequence ID" value="MFC5748236.1"/>
    <property type="molecule type" value="Genomic_DNA"/>
</dbReference>
<keyword evidence="2" id="KW-1185">Reference proteome</keyword>
<comment type="caution">
    <text evidence="1">The sequence shown here is derived from an EMBL/GenBank/DDBJ whole genome shotgun (WGS) entry which is preliminary data.</text>
</comment>
<proteinExistence type="predicted"/>